<dbReference type="InterPro" id="IPR050626">
    <property type="entry name" value="Peptidase_M16"/>
</dbReference>
<keyword evidence="2" id="KW-0645">Protease</keyword>
<reference evidence="11 12" key="1">
    <citation type="journal article" date="2020" name="Genomics">
        <title>Complete, high-quality genomes from long-read metagenomic sequencing of two wolf lichen thalli reveals enigmatic genome architecture.</title>
        <authorList>
            <person name="McKenzie S.K."/>
            <person name="Walston R.F."/>
            <person name="Allen J.L."/>
        </authorList>
    </citation>
    <scope>NUCLEOTIDE SEQUENCE [LARGE SCALE GENOMIC DNA]</scope>
    <source>
        <strain evidence="11">WasteWater1</strain>
    </source>
</reference>
<feature type="domain" description="Coenzyme PQQ synthesis protein F-like C-terminal lobe" evidence="10">
    <location>
        <begin position="790"/>
        <end position="888"/>
    </location>
</feature>
<dbReference type="FunFam" id="3.30.830.10:FF:000003">
    <property type="entry name" value="Insulin-degrading enzyme"/>
    <property type="match status" value="1"/>
</dbReference>
<dbReference type="InterPro" id="IPR011249">
    <property type="entry name" value="Metalloenz_LuxS/M16"/>
</dbReference>
<keyword evidence="6" id="KW-0482">Metalloprotease</keyword>
<dbReference type="SUPFAM" id="SSF63411">
    <property type="entry name" value="LuxS/MPP-like metallohydrolase"/>
    <property type="match status" value="4"/>
</dbReference>
<evidence type="ECO:0000259" key="9">
    <source>
        <dbReference type="Pfam" id="PF16187"/>
    </source>
</evidence>
<protein>
    <recommendedName>
        <fullName evidence="13">A-pheromone processing metallopeptidase Ste23</fullName>
    </recommendedName>
</protein>
<comment type="caution">
    <text evidence="11">The sequence shown here is derived from an EMBL/GenBank/DDBJ whole genome shotgun (WGS) entry which is preliminary data.</text>
</comment>
<evidence type="ECO:0000313" key="12">
    <source>
        <dbReference type="Proteomes" id="UP000593566"/>
    </source>
</evidence>
<name>A0A8H6C8T1_9LECA</name>
<proteinExistence type="inferred from homology"/>
<dbReference type="RefSeq" id="XP_037148482.1">
    <property type="nucleotide sequence ID" value="XM_037296500.1"/>
</dbReference>
<dbReference type="Pfam" id="PF16187">
    <property type="entry name" value="Peptidase_M16_M"/>
    <property type="match status" value="1"/>
</dbReference>
<keyword evidence="12" id="KW-1185">Reference proteome</keyword>
<keyword evidence="4" id="KW-0378">Hydrolase</keyword>
<dbReference type="GO" id="GO:0005739">
    <property type="term" value="C:mitochondrion"/>
    <property type="evidence" value="ECO:0007669"/>
    <property type="project" value="TreeGrafter"/>
</dbReference>
<accession>A0A8H6C8T1</accession>
<evidence type="ECO:0000259" key="7">
    <source>
        <dbReference type="Pfam" id="PF00675"/>
    </source>
</evidence>
<evidence type="ECO:0000256" key="5">
    <source>
        <dbReference type="ARBA" id="ARBA00022833"/>
    </source>
</evidence>
<dbReference type="GO" id="GO:0005829">
    <property type="term" value="C:cytosol"/>
    <property type="evidence" value="ECO:0007669"/>
    <property type="project" value="TreeGrafter"/>
</dbReference>
<evidence type="ECO:0000256" key="3">
    <source>
        <dbReference type="ARBA" id="ARBA00022723"/>
    </source>
</evidence>
<evidence type="ECO:0000256" key="2">
    <source>
        <dbReference type="ARBA" id="ARBA00022670"/>
    </source>
</evidence>
<dbReference type="Pfam" id="PF05193">
    <property type="entry name" value="Peptidase_M16_C"/>
    <property type="match status" value="1"/>
</dbReference>
<dbReference type="InterPro" id="IPR011765">
    <property type="entry name" value="Pept_M16_N"/>
</dbReference>
<dbReference type="GO" id="GO:0004222">
    <property type="term" value="F:metalloendopeptidase activity"/>
    <property type="evidence" value="ECO:0007669"/>
    <property type="project" value="TreeGrafter"/>
</dbReference>
<sequence>MPPIERVTDKLEAPALDDRSYRVIRLPNKLEALLVHDPDTDKAGAAVNVNVGSFSDADDMPGMAHAVEHLLFMGTQKYPKENDYNEYLSAHSGYSNAYTAATETNYYFEVAASTEVDSGNATNGSPSPPLYGALDRFAQFFISPLFLSSTLDRELKAVDSENKKNLQSDNWRLSQLSKSLSSKKHPYHHFSTGNLATLRDEPRKRGVDVRKEFIRFHDKHYSANRMKLVVLGKESLDELETWVGELFAGVHNKDLPQKRWDGLQPLTKNELMTQIFAKPVMDQRTLDICFPYQDEENLYESQPSRYISHLIGHEGPGSILAYTKAKGWANGLSAGPTSVCPGSALFQVSIKLTEEGLKVYREIVEVVFQYISLIKESPPQKWIIDEVKGMSEVDFKFQEKSSASNFVRTMCSTMQKPLPREWLLSATDLIRKFDGDAISTALGYLKADNYRLTIVSQQYPGDWPMKEKWYGTEYKVENISPDFAAAVTKAEEVTSKDRIPELHLPHRNEFIPSKLTVEKKEIAEILKAPKLIRNDELVRTWWKKDDKFWVPRANVFVTLRNPLAAALPSNSVKTRMFCQLVKDALGEYSYDAEIAGLEYELGDYYVGIGIDVSGYNDKISVLLEKVLVTMRDLEVKPDRFKIVKERVLRGYRNWDFQQPYHQVGEFTTWLGSDKAWINEQYLAEIAHLTPEDISSFYPQLLRQVHLEILCHGNIYKEDALRITDLVESTLKPRALPVTQWQMARNLILSPGSDYTFERKLGDPANVNHCIEYYIFVGDVVDRILRAKLLLLGQMTEEAGFDQLRTKEQLGYIVFTGVKMQATTMGYRVIIQSEKPTEYLEERINAFLAHFGKSLQAMSTEDFESHKSSLIAKRLEKIKNLDQESSRFWSHISNEYLDFLSREHDVSHLKPLTKSDLIDFFNHYINPTSPSRAKLSVHMIAQSSPKEVAGHVSPAEQKEKVVTTLGKYLTAMGIDADQEKLTKRFDGVDVTGGDQAGIIDAVAKYLDEDVEMGEEEANGVLAQGQQLLGTVLPSLGIEVKQSVDGVDGMEDLPEAPPVKKSTLIENVREFKAGLQLTAGRKPVTDLSEFLDTESKL</sequence>
<dbReference type="PANTHER" id="PTHR43690">
    <property type="entry name" value="NARDILYSIN"/>
    <property type="match status" value="1"/>
</dbReference>
<evidence type="ECO:0000259" key="8">
    <source>
        <dbReference type="Pfam" id="PF05193"/>
    </source>
</evidence>
<dbReference type="InterPro" id="IPR054734">
    <property type="entry name" value="PqqF-like_C_4"/>
</dbReference>
<evidence type="ECO:0000259" key="10">
    <source>
        <dbReference type="Pfam" id="PF22456"/>
    </source>
</evidence>
<comment type="similarity">
    <text evidence="1">Belongs to the peptidase M16 family.</text>
</comment>
<dbReference type="InterPro" id="IPR032632">
    <property type="entry name" value="Peptidase_M16_M"/>
</dbReference>
<dbReference type="GO" id="GO:0051603">
    <property type="term" value="P:proteolysis involved in protein catabolic process"/>
    <property type="evidence" value="ECO:0007669"/>
    <property type="project" value="TreeGrafter"/>
</dbReference>
<dbReference type="GeneID" id="59333997"/>
<feature type="domain" description="Peptidase M16 C-terminal" evidence="8">
    <location>
        <begin position="210"/>
        <end position="388"/>
    </location>
</feature>
<feature type="domain" description="Peptidase M16 N-terminal" evidence="7">
    <location>
        <begin position="33"/>
        <end position="181"/>
    </location>
</feature>
<dbReference type="FunFam" id="3.30.830.10:FF:000004">
    <property type="entry name" value="Putative insulin-degrading enzyme"/>
    <property type="match status" value="1"/>
</dbReference>
<dbReference type="PANTHER" id="PTHR43690:SF18">
    <property type="entry name" value="INSULIN-DEGRADING ENZYME-RELATED"/>
    <property type="match status" value="1"/>
</dbReference>
<dbReference type="Proteomes" id="UP000593566">
    <property type="component" value="Unassembled WGS sequence"/>
</dbReference>
<dbReference type="GO" id="GO:0043171">
    <property type="term" value="P:peptide catabolic process"/>
    <property type="evidence" value="ECO:0007669"/>
    <property type="project" value="TreeGrafter"/>
</dbReference>
<evidence type="ECO:0008006" key="13">
    <source>
        <dbReference type="Google" id="ProtNLM"/>
    </source>
</evidence>
<dbReference type="Pfam" id="PF00675">
    <property type="entry name" value="Peptidase_M16"/>
    <property type="match status" value="1"/>
</dbReference>
<evidence type="ECO:0000313" key="11">
    <source>
        <dbReference type="EMBL" id="KAF6219047.1"/>
    </source>
</evidence>
<keyword evidence="5" id="KW-0862">Zinc</keyword>
<feature type="domain" description="Peptidase M16 middle/third" evidence="9">
    <location>
        <begin position="395"/>
        <end position="684"/>
    </location>
</feature>
<organism evidence="11 12">
    <name type="scientific">Letharia lupina</name>
    <dbReference type="NCBI Taxonomy" id="560253"/>
    <lineage>
        <taxon>Eukaryota</taxon>
        <taxon>Fungi</taxon>
        <taxon>Dikarya</taxon>
        <taxon>Ascomycota</taxon>
        <taxon>Pezizomycotina</taxon>
        <taxon>Lecanoromycetes</taxon>
        <taxon>OSLEUM clade</taxon>
        <taxon>Lecanoromycetidae</taxon>
        <taxon>Lecanorales</taxon>
        <taxon>Lecanorineae</taxon>
        <taxon>Parmeliaceae</taxon>
        <taxon>Letharia</taxon>
    </lineage>
</organism>
<dbReference type="Pfam" id="PF22456">
    <property type="entry name" value="PqqF-like_C_4"/>
    <property type="match status" value="1"/>
</dbReference>
<evidence type="ECO:0000256" key="6">
    <source>
        <dbReference type="ARBA" id="ARBA00023049"/>
    </source>
</evidence>
<evidence type="ECO:0000256" key="4">
    <source>
        <dbReference type="ARBA" id="ARBA00022801"/>
    </source>
</evidence>
<dbReference type="GO" id="GO:0046872">
    <property type="term" value="F:metal ion binding"/>
    <property type="evidence" value="ECO:0007669"/>
    <property type="project" value="UniProtKB-KW"/>
</dbReference>
<dbReference type="Gene3D" id="3.30.830.10">
    <property type="entry name" value="Metalloenzyme, LuxS/M16 peptidase-like"/>
    <property type="match status" value="4"/>
</dbReference>
<evidence type="ECO:0000256" key="1">
    <source>
        <dbReference type="ARBA" id="ARBA00007261"/>
    </source>
</evidence>
<dbReference type="EMBL" id="JACCJB010000021">
    <property type="protein sequence ID" value="KAF6219047.1"/>
    <property type="molecule type" value="Genomic_DNA"/>
</dbReference>
<gene>
    <name evidence="11" type="ORF">HO133_005591</name>
</gene>
<dbReference type="InterPro" id="IPR007863">
    <property type="entry name" value="Peptidase_M16_C"/>
</dbReference>
<dbReference type="FunFam" id="3.30.830.10:FF:000005">
    <property type="entry name" value="nardilysin isoform X1"/>
    <property type="match status" value="1"/>
</dbReference>
<keyword evidence="3" id="KW-0479">Metal-binding</keyword>
<dbReference type="AlphaFoldDB" id="A0A8H6C8T1"/>